<dbReference type="PANTHER" id="PTHR37426">
    <property type="entry name" value="RIBOSOMAL RNA LARGE SUBUNIT METHYLTRANSFERASE J"/>
    <property type="match status" value="1"/>
</dbReference>
<proteinExistence type="predicted"/>
<evidence type="ECO:0000313" key="3">
    <source>
        <dbReference type="Proteomes" id="UP000751190"/>
    </source>
</evidence>
<sequence>MALVSRWRLTRLKAHARTMLSYQHGYHAGGLADLHKHAVLAGYLDALVASTPSRVPLCFVDTHAGRGVYHLRSPEALKTGEAASGVERVPTAELPLAFRRALVATRRLVRCEHAYPGSPAIASVLLRAHDEMLLFERHPAEHAVLRRRFFGARARVSNADGPAALLDLAARNGGRRGLVLIDPSYEQPRELHATAELVRELLARWRGVAVLVWYPLLPAALGKDAARELVQPLRALSPVRHEVLFGREAGLEGSGLLLFNAAVPSAPLFAAADSVVRAALARAAPDVRSGAARTSNVRVLGAAVPPSARSPDAHSTTFRSTNNARAAAPRPGSAHGTQSTGRVRGPGSAVSGGFRLSLARRP</sequence>
<feature type="region of interest" description="Disordered" evidence="1">
    <location>
        <begin position="302"/>
        <end position="362"/>
    </location>
</feature>
<dbReference type="OrthoDB" id="6501018at2759"/>
<dbReference type="Gene3D" id="3.40.50.150">
    <property type="entry name" value="Vaccinia Virus protein VP39"/>
    <property type="match status" value="1"/>
</dbReference>
<dbReference type="EMBL" id="JAGTXO010000003">
    <property type="protein sequence ID" value="KAG8468852.1"/>
    <property type="molecule type" value="Genomic_DNA"/>
</dbReference>
<dbReference type="AlphaFoldDB" id="A0A8J5XUP7"/>
<protein>
    <submittedName>
        <fullName evidence="2">Uncharacterized protein</fullName>
    </submittedName>
</protein>
<gene>
    <name evidence="2" type="ORF">KFE25_007370</name>
</gene>
<evidence type="ECO:0000313" key="2">
    <source>
        <dbReference type="EMBL" id="KAG8468852.1"/>
    </source>
</evidence>
<organism evidence="2 3">
    <name type="scientific">Diacronema lutheri</name>
    <name type="common">Unicellular marine alga</name>
    <name type="synonym">Monochrysis lutheri</name>
    <dbReference type="NCBI Taxonomy" id="2081491"/>
    <lineage>
        <taxon>Eukaryota</taxon>
        <taxon>Haptista</taxon>
        <taxon>Haptophyta</taxon>
        <taxon>Pavlovophyceae</taxon>
        <taxon>Pavlovales</taxon>
        <taxon>Pavlovaceae</taxon>
        <taxon>Diacronema</taxon>
    </lineage>
</organism>
<dbReference type="GO" id="GO:0005829">
    <property type="term" value="C:cytosol"/>
    <property type="evidence" value="ECO:0007669"/>
    <property type="project" value="TreeGrafter"/>
</dbReference>
<keyword evidence="3" id="KW-1185">Reference proteome</keyword>
<dbReference type="Proteomes" id="UP000751190">
    <property type="component" value="Unassembled WGS sequence"/>
</dbReference>
<reference evidence="2" key="1">
    <citation type="submission" date="2021-05" db="EMBL/GenBank/DDBJ databases">
        <title>The genome of the haptophyte Pavlova lutheri (Diacronema luteri, Pavlovales) - a model for lipid biosynthesis in eukaryotic algae.</title>
        <authorList>
            <person name="Hulatt C.J."/>
            <person name="Posewitz M.C."/>
        </authorList>
    </citation>
    <scope>NUCLEOTIDE SEQUENCE</scope>
    <source>
        <strain evidence="2">NIVA-4/92</strain>
    </source>
</reference>
<comment type="caution">
    <text evidence="2">The sequence shown here is derived from an EMBL/GenBank/DDBJ whole genome shotgun (WGS) entry which is preliminary data.</text>
</comment>
<dbReference type="Pfam" id="PF04378">
    <property type="entry name" value="RsmJ"/>
    <property type="match status" value="1"/>
</dbReference>
<accession>A0A8J5XUP7</accession>
<dbReference type="PANTHER" id="PTHR37426:SF1">
    <property type="entry name" value="RIBOSOMAL RNA LARGE SUBUNIT METHYLTRANSFERASE J"/>
    <property type="match status" value="1"/>
</dbReference>
<dbReference type="GO" id="GO:0036307">
    <property type="term" value="F:23S rRNA (adenine(2030)-N(6))-methyltransferase activity"/>
    <property type="evidence" value="ECO:0007669"/>
    <property type="project" value="TreeGrafter"/>
</dbReference>
<feature type="compositionally biased region" description="Polar residues" evidence="1">
    <location>
        <begin position="313"/>
        <end position="324"/>
    </location>
</feature>
<dbReference type="GO" id="GO:0070475">
    <property type="term" value="P:rRNA base methylation"/>
    <property type="evidence" value="ECO:0007669"/>
    <property type="project" value="InterPro"/>
</dbReference>
<dbReference type="OMA" id="RCEHAYP"/>
<evidence type="ECO:0000256" key="1">
    <source>
        <dbReference type="SAM" id="MobiDB-lite"/>
    </source>
</evidence>
<name>A0A8J5XUP7_DIALT</name>
<dbReference type="InterPro" id="IPR029063">
    <property type="entry name" value="SAM-dependent_MTases_sf"/>
</dbReference>
<dbReference type="InterPro" id="IPR007473">
    <property type="entry name" value="RlmJ"/>
</dbReference>
<dbReference type="SUPFAM" id="SSF53335">
    <property type="entry name" value="S-adenosyl-L-methionine-dependent methyltransferases"/>
    <property type="match status" value="1"/>
</dbReference>